<dbReference type="EMBL" id="NBIV01000043">
    <property type="protein sequence ID" value="PXF46182.1"/>
    <property type="molecule type" value="Genomic_DNA"/>
</dbReference>
<keyword evidence="3" id="KW-1185">Reference proteome</keyword>
<organism evidence="2 3">
    <name type="scientific">Gracilariopsis chorda</name>
    <dbReference type="NCBI Taxonomy" id="448386"/>
    <lineage>
        <taxon>Eukaryota</taxon>
        <taxon>Rhodophyta</taxon>
        <taxon>Florideophyceae</taxon>
        <taxon>Rhodymeniophycidae</taxon>
        <taxon>Gracilariales</taxon>
        <taxon>Gracilariaceae</taxon>
        <taxon>Gracilariopsis</taxon>
    </lineage>
</organism>
<comment type="caution">
    <text evidence="2">The sequence shown here is derived from an EMBL/GenBank/DDBJ whole genome shotgun (WGS) entry which is preliminary data.</text>
</comment>
<dbReference type="Proteomes" id="UP000247409">
    <property type="component" value="Unassembled WGS sequence"/>
</dbReference>
<reference evidence="2 3" key="1">
    <citation type="journal article" date="2018" name="Mol. Biol. Evol.">
        <title>Analysis of the draft genome of the red seaweed Gracilariopsis chorda provides insights into genome size evolution in Rhodophyta.</title>
        <authorList>
            <person name="Lee J."/>
            <person name="Yang E.C."/>
            <person name="Graf L."/>
            <person name="Yang J.H."/>
            <person name="Qiu H."/>
            <person name="Zel Zion U."/>
            <person name="Chan C.X."/>
            <person name="Stephens T.G."/>
            <person name="Weber A.P.M."/>
            <person name="Boo G.H."/>
            <person name="Boo S.M."/>
            <person name="Kim K.M."/>
            <person name="Shin Y."/>
            <person name="Jung M."/>
            <person name="Lee S.J."/>
            <person name="Yim H.S."/>
            <person name="Lee J.H."/>
            <person name="Bhattacharya D."/>
            <person name="Yoon H.S."/>
        </authorList>
    </citation>
    <scope>NUCLEOTIDE SEQUENCE [LARGE SCALE GENOMIC DNA]</scope>
    <source>
        <strain evidence="2 3">SKKU-2015</strain>
        <tissue evidence="2">Whole body</tissue>
    </source>
</reference>
<feature type="compositionally biased region" description="Polar residues" evidence="1">
    <location>
        <begin position="10"/>
        <end position="22"/>
    </location>
</feature>
<dbReference type="AlphaFoldDB" id="A0A2V3IVM5"/>
<gene>
    <name evidence="2" type="ORF">BWQ96_04059</name>
</gene>
<evidence type="ECO:0000313" key="2">
    <source>
        <dbReference type="EMBL" id="PXF46182.1"/>
    </source>
</evidence>
<evidence type="ECO:0000256" key="1">
    <source>
        <dbReference type="SAM" id="MobiDB-lite"/>
    </source>
</evidence>
<proteinExistence type="predicted"/>
<feature type="region of interest" description="Disordered" evidence="1">
    <location>
        <begin position="1"/>
        <end position="22"/>
    </location>
</feature>
<accession>A0A2V3IVM5</accession>
<sequence length="290" mass="32483">MHSAKKARSAPSTAQLRAQVAQQANQLRRNGISPNTIFLPSVPQHIQHEAHIQAILTTPVHSFKLITSTAGNRIAWLTFCSEQDCMDALLHLRTVHPNLSASFHNQNASQPTYQRNRQFQQNAHLFDQRLSRVCRRGAIGNTLMFRNVPLQVDLAQFSKMLSDTFATSGFTSVCNVLRVRCAEAKQSASRNFWVVFSGVHAARCAFMATCNARVNFQSATNVRLNVLVHDDSTDADQHSRRHRAIALRLVPDATRILPARTPNAPDDNVSRLERYLKGLGQPLYFVDPHA</sequence>
<protein>
    <submittedName>
        <fullName evidence="2">Uncharacterized protein</fullName>
    </submittedName>
</protein>
<evidence type="ECO:0000313" key="3">
    <source>
        <dbReference type="Proteomes" id="UP000247409"/>
    </source>
</evidence>
<name>A0A2V3IVM5_9FLOR</name>
<dbReference type="OrthoDB" id="10482469at2759"/>